<protein>
    <recommendedName>
        <fullName evidence="5">Tat (Twin-arginine translocation) pathway signal sequence</fullName>
    </recommendedName>
</protein>
<feature type="transmembrane region" description="Helical" evidence="1">
    <location>
        <begin position="68"/>
        <end position="89"/>
    </location>
</feature>
<feature type="transmembrane region" description="Helical" evidence="1">
    <location>
        <begin position="179"/>
        <end position="201"/>
    </location>
</feature>
<keyword evidence="1" id="KW-1133">Transmembrane helix</keyword>
<evidence type="ECO:0000256" key="1">
    <source>
        <dbReference type="SAM" id="Phobius"/>
    </source>
</evidence>
<accession>A0ABP5RC92</accession>
<dbReference type="EMBL" id="BAAART010000162">
    <property type="protein sequence ID" value="GAA2254783.1"/>
    <property type="molecule type" value="Genomic_DNA"/>
</dbReference>
<evidence type="ECO:0008006" key="5">
    <source>
        <dbReference type="Google" id="ProtNLM"/>
    </source>
</evidence>
<feature type="transmembrane region" description="Helical" evidence="1">
    <location>
        <begin position="222"/>
        <end position="240"/>
    </location>
</feature>
<feature type="signal peptide" evidence="2">
    <location>
        <begin position="1"/>
        <end position="21"/>
    </location>
</feature>
<name>A0ABP5RC92_9ACTN</name>
<gene>
    <name evidence="3" type="ORF">GCM10010104_59670</name>
</gene>
<dbReference type="RefSeq" id="WP_234846191.1">
    <property type="nucleotide sequence ID" value="NZ_BAAART010000162.1"/>
</dbReference>
<feature type="chain" id="PRO_5045195172" description="Tat (Twin-arginine translocation) pathway signal sequence" evidence="2">
    <location>
        <begin position="22"/>
        <end position="260"/>
    </location>
</feature>
<dbReference type="Proteomes" id="UP001501474">
    <property type="component" value="Unassembled WGS sequence"/>
</dbReference>
<keyword evidence="1" id="KW-0472">Membrane</keyword>
<sequence length="260" mass="26944">MLTATSGALLAAFFVVPHALAHDGVDSGNVAASFRRGLIAYWDSGSPDFPRQLDTTVDFWFRFHLVKAAVSALLLAAVVVLGIFLRRLARQRADERPGRRVLVPAGALVALLGPFALVALVANVQGAMAPFASLLPLLTGGDARADGELAGTLAQMRQQISDHPAEGHSPALTAMIGDFALYHAVMAVMAATVGLALAGVAAALWRRHRAVPDPRSRRAMKAGVAASAVCASLALVIAVANTTSAAHSSQALAAFLDGGW</sequence>
<keyword evidence="2" id="KW-0732">Signal</keyword>
<organism evidence="3 4">
    <name type="scientific">Streptomyces indiaensis</name>
    <dbReference type="NCBI Taxonomy" id="284033"/>
    <lineage>
        <taxon>Bacteria</taxon>
        <taxon>Bacillati</taxon>
        <taxon>Actinomycetota</taxon>
        <taxon>Actinomycetes</taxon>
        <taxon>Kitasatosporales</taxon>
        <taxon>Streptomycetaceae</taxon>
        <taxon>Streptomyces</taxon>
    </lineage>
</organism>
<keyword evidence="4" id="KW-1185">Reference proteome</keyword>
<evidence type="ECO:0000256" key="2">
    <source>
        <dbReference type="SAM" id="SignalP"/>
    </source>
</evidence>
<keyword evidence="1" id="KW-0812">Transmembrane</keyword>
<feature type="transmembrane region" description="Helical" evidence="1">
    <location>
        <begin position="101"/>
        <end position="122"/>
    </location>
</feature>
<proteinExistence type="predicted"/>
<comment type="caution">
    <text evidence="3">The sequence shown here is derived from an EMBL/GenBank/DDBJ whole genome shotgun (WGS) entry which is preliminary data.</text>
</comment>
<evidence type="ECO:0000313" key="3">
    <source>
        <dbReference type="EMBL" id="GAA2254783.1"/>
    </source>
</evidence>
<evidence type="ECO:0000313" key="4">
    <source>
        <dbReference type="Proteomes" id="UP001501474"/>
    </source>
</evidence>
<reference evidence="4" key="1">
    <citation type="journal article" date="2019" name="Int. J. Syst. Evol. Microbiol.">
        <title>The Global Catalogue of Microorganisms (GCM) 10K type strain sequencing project: providing services to taxonomists for standard genome sequencing and annotation.</title>
        <authorList>
            <consortium name="The Broad Institute Genomics Platform"/>
            <consortium name="The Broad Institute Genome Sequencing Center for Infectious Disease"/>
            <person name="Wu L."/>
            <person name="Ma J."/>
        </authorList>
    </citation>
    <scope>NUCLEOTIDE SEQUENCE [LARGE SCALE GENOMIC DNA]</scope>
    <source>
        <strain evidence="4">JCM 3053</strain>
    </source>
</reference>